<proteinExistence type="predicted"/>
<dbReference type="AlphaFoldDB" id="C7DIG7"/>
<evidence type="ECO:0000313" key="2">
    <source>
        <dbReference type="EMBL" id="EET89741.1"/>
    </source>
</evidence>
<reference evidence="2 3" key="1">
    <citation type="journal article" date="2009" name="Genome Biol.">
        <title>Community-wide analysis of microbial genome sequence signatures.</title>
        <authorList>
            <person name="Dick G.J."/>
            <person name="Andersson A.F."/>
            <person name="Baker B.J."/>
            <person name="Simmons S.L."/>
            <person name="Thomas B.C."/>
            <person name="Yelton A.P."/>
            <person name="Banfield J.F."/>
        </authorList>
    </citation>
    <scope>NUCLEOTIDE SEQUENCE [LARGE SCALE GENOMIC DNA]</scope>
    <source>
        <strain evidence="2">ARMAN-2</strain>
    </source>
</reference>
<keyword evidence="1" id="KW-0472">Membrane</keyword>
<evidence type="ECO:0000256" key="1">
    <source>
        <dbReference type="SAM" id="Phobius"/>
    </source>
</evidence>
<reference evidence="2 3" key="2">
    <citation type="journal article" date="2010" name="Proc. Natl. Acad. Sci. U.S.A.">
        <title>Enigmatic, ultrasmall, uncultivated Archaea.</title>
        <authorList>
            <person name="Baker B.J."/>
            <person name="Comolli L.R."/>
            <person name="Dick G.J."/>
            <person name="Hauser L.J."/>
            <person name="Hyatt D."/>
            <person name="Dill B.D."/>
            <person name="Land M.L."/>
            <person name="Verberkmoes N.C."/>
            <person name="Hettich R.L."/>
            <person name="Banfield J.F."/>
        </authorList>
    </citation>
    <scope>NUCLEOTIDE SEQUENCE [LARGE SCALE GENOMIC DNA]</scope>
    <source>
        <strain evidence="2">ARMAN-2</strain>
    </source>
</reference>
<evidence type="ECO:0000313" key="3">
    <source>
        <dbReference type="Proteomes" id="UP000332487"/>
    </source>
</evidence>
<keyword evidence="1" id="KW-1133">Transmembrane helix</keyword>
<accession>C7DIG7</accession>
<keyword evidence="3" id="KW-1185">Reference proteome</keyword>
<gene>
    <name evidence="2" type="ORF">UNLARM2_0860</name>
</gene>
<sequence length="191" mass="20619">MAKRVNTNKSSTVPYYTAISILLIILVVLLAYIFSNSNQKTVQKTEIVYLYHNYSAAIAISIHYSPYMHTVAVARLYGPGANASLPLVLGYDASYVQLPANSTSSNQTLPRLPLLQAVPADLFFGDLKPFSNYTFTISGSSAPICLPGEVCPMAVGANSTQLPSFVLRVYENETIKTGANGTQISTSINVD</sequence>
<keyword evidence="1" id="KW-0812">Transmembrane</keyword>
<dbReference type="EMBL" id="GG697241">
    <property type="protein sequence ID" value="EET89741.1"/>
    <property type="molecule type" value="Genomic_DNA"/>
</dbReference>
<organism evidence="2 3">
    <name type="scientific">Candidatus Micrarchaeum acidiphilum ARMAN-2</name>
    <dbReference type="NCBI Taxonomy" id="425595"/>
    <lineage>
        <taxon>Archaea</taxon>
        <taxon>Candidatus Micrarchaeota</taxon>
        <taxon>Candidatus Micrarchaeia</taxon>
        <taxon>Candidatus Micrarchaeales</taxon>
        <taxon>Candidatus Micrarchaeaceae</taxon>
        <taxon>Candidatus Micrarchaeum</taxon>
    </lineage>
</organism>
<protein>
    <submittedName>
        <fullName evidence="2">Uncharacterized protein</fullName>
    </submittedName>
</protein>
<dbReference type="Proteomes" id="UP000332487">
    <property type="component" value="Unassembled WGS sequence"/>
</dbReference>
<name>C7DIG7_MICA2</name>
<feature type="transmembrane region" description="Helical" evidence="1">
    <location>
        <begin position="15"/>
        <end position="34"/>
    </location>
</feature>